<evidence type="ECO:0000313" key="13">
    <source>
        <dbReference type="EMBL" id="KAJ7329379.1"/>
    </source>
</evidence>
<dbReference type="AlphaFoldDB" id="A0A9Q0XV74"/>
<keyword evidence="5" id="KW-0552">Olfaction</keyword>
<evidence type="ECO:0000256" key="1">
    <source>
        <dbReference type="ARBA" id="ARBA00004651"/>
    </source>
</evidence>
<dbReference type="InterPro" id="IPR050516">
    <property type="entry name" value="Olfactory_GPCR"/>
</dbReference>
<keyword evidence="6 11" id="KW-1133">Transmembrane helix</keyword>
<dbReference type="Pfam" id="PF13853">
    <property type="entry name" value="7tm_4"/>
    <property type="match status" value="1"/>
</dbReference>
<keyword evidence="10" id="KW-0807">Transducer</keyword>
<organism evidence="13 14">
    <name type="scientific">Phrynocephalus forsythii</name>
    <dbReference type="NCBI Taxonomy" id="171643"/>
    <lineage>
        <taxon>Eukaryota</taxon>
        <taxon>Metazoa</taxon>
        <taxon>Chordata</taxon>
        <taxon>Craniata</taxon>
        <taxon>Vertebrata</taxon>
        <taxon>Euteleostomi</taxon>
        <taxon>Lepidosauria</taxon>
        <taxon>Squamata</taxon>
        <taxon>Bifurcata</taxon>
        <taxon>Unidentata</taxon>
        <taxon>Episquamata</taxon>
        <taxon>Toxicofera</taxon>
        <taxon>Iguania</taxon>
        <taxon>Acrodonta</taxon>
        <taxon>Agamidae</taxon>
        <taxon>Agaminae</taxon>
        <taxon>Phrynocephalus</taxon>
    </lineage>
</organism>
<evidence type="ECO:0000313" key="14">
    <source>
        <dbReference type="Proteomes" id="UP001142489"/>
    </source>
</evidence>
<feature type="transmembrane region" description="Helical" evidence="11">
    <location>
        <begin position="26"/>
        <end position="51"/>
    </location>
</feature>
<feature type="transmembrane region" description="Helical" evidence="11">
    <location>
        <begin position="237"/>
        <end position="253"/>
    </location>
</feature>
<evidence type="ECO:0000256" key="10">
    <source>
        <dbReference type="ARBA" id="ARBA00023224"/>
    </source>
</evidence>
<keyword evidence="4 11" id="KW-0812">Transmembrane</keyword>
<keyword evidence="3" id="KW-0716">Sensory transduction</keyword>
<dbReference type="SUPFAM" id="SSF81321">
    <property type="entry name" value="Family A G protein-coupled receptor-like"/>
    <property type="match status" value="1"/>
</dbReference>
<evidence type="ECO:0000256" key="2">
    <source>
        <dbReference type="ARBA" id="ARBA00022475"/>
    </source>
</evidence>
<keyword evidence="2" id="KW-1003">Cell membrane</keyword>
<evidence type="ECO:0000256" key="5">
    <source>
        <dbReference type="ARBA" id="ARBA00022725"/>
    </source>
</evidence>
<evidence type="ECO:0000256" key="8">
    <source>
        <dbReference type="ARBA" id="ARBA00023136"/>
    </source>
</evidence>
<feature type="transmembrane region" description="Helical" evidence="11">
    <location>
        <begin position="205"/>
        <end position="225"/>
    </location>
</feature>
<dbReference type="InterPro" id="IPR017452">
    <property type="entry name" value="GPCR_Rhodpsn_7TM"/>
</dbReference>
<dbReference type="GO" id="GO:0005886">
    <property type="term" value="C:plasma membrane"/>
    <property type="evidence" value="ECO:0007669"/>
    <property type="project" value="UniProtKB-SubCell"/>
</dbReference>
<dbReference type="SMART" id="SM01381">
    <property type="entry name" value="7TM_GPCR_Srsx"/>
    <property type="match status" value="1"/>
</dbReference>
<dbReference type="EMBL" id="JAPFRF010000006">
    <property type="protein sequence ID" value="KAJ7329379.1"/>
    <property type="molecule type" value="Genomic_DNA"/>
</dbReference>
<feature type="transmembrane region" description="Helical" evidence="11">
    <location>
        <begin position="98"/>
        <end position="120"/>
    </location>
</feature>
<evidence type="ECO:0000256" key="11">
    <source>
        <dbReference type="SAM" id="Phobius"/>
    </source>
</evidence>
<evidence type="ECO:0000256" key="4">
    <source>
        <dbReference type="ARBA" id="ARBA00022692"/>
    </source>
</evidence>
<feature type="domain" description="G-protein coupled receptors family 1 profile" evidence="12">
    <location>
        <begin position="41"/>
        <end position="290"/>
    </location>
</feature>
<keyword evidence="9" id="KW-0675">Receptor</keyword>
<comment type="caution">
    <text evidence="13">The sequence shown here is derived from an EMBL/GenBank/DDBJ whole genome shotgun (WGS) entry which is preliminary data.</text>
</comment>
<dbReference type="PANTHER" id="PTHR26452">
    <property type="entry name" value="OLFACTORY RECEPTOR"/>
    <property type="match status" value="1"/>
</dbReference>
<proteinExistence type="predicted"/>
<dbReference type="InterPro" id="IPR000725">
    <property type="entry name" value="Olfact_rcpt"/>
</dbReference>
<dbReference type="PRINTS" id="PR00237">
    <property type="entry name" value="GPCRRHODOPSN"/>
</dbReference>
<evidence type="ECO:0000256" key="3">
    <source>
        <dbReference type="ARBA" id="ARBA00022606"/>
    </source>
</evidence>
<dbReference type="Proteomes" id="UP001142489">
    <property type="component" value="Unassembled WGS sequence"/>
</dbReference>
<evidence type="ECO:0000256" key="6">
    <source>
        <dbReference type="ARBA" id="ARBA00022989"/>
    </source>
</evidence>
<dbReference type="GO" id="GO:0004984">
    <property type="term" value="F:olfactory receptor activity"/>
    <property type="evidence" value="ECO:0007669"/>
    <property type="project" value="InterPro"/>
</dbReference>
<feature type="transmembrane region" description="Helical" evidence="11">
    <location>
        <begin position="58"/>
        <end position="78"/>
    </location>
</feature>
<name>A0A9Q0XV74_9SAUR</name>
<dbReference type="GO" id="GO:0004930">
    <property type="term" value="F:G protein-coupled receptor activity"/>
    <property type="evidence" value="ECO:0007669"/>
    <property type="project" value="UniProtKB-KW"/>
</dbReference>
<gene>
    <name evidence="13" type="ORF">JRQ81_015553</name>
</gene>
<dbReference type="PROSITE" id="PS50262">
    <property type="entry name" value="G_PROTEIN_RECEP_F1_2"/>
    <property type="match status" value="1"/>
</dbReference>
<dbReference type="FunFam" id="1.20.1070.10:FF:000001">
    <property type="entry name" value="Olfactory receptor"/>
    <property type="match status" value="1"/>
</dbReference>
<evidence type="ECO:0000256" key="9">
    <source>
        <dbReference type="ARBA" id="ARBA00023170"/>
    </source>
</evidence>
<dbReference type="PRINTS" id="PR00245">
    <property type="entry name" value="OLFACTORYR"/>
</dbReference>
<feature type="transmembrane region" description="Helical" evidence="11">
    <location>
        <begin position="273"/>
        <end position="292"/>
    </location>
</feature>
<sequence>MDAENQTQVREFLLSGFPSHPSHQTALFLLFLATYVVTVMGNVTILILVLLDPHLHNPMYFLLCLLSSLDIGLSSTVVPKILVNLVLQRHTITYNECLAQLFFLMGFAGCEPALLAIMAFDRYAAICRPLHYTHLMSKRLCIQCAAAIWIWGFLDSAVHAAVTSKLSFCGAHQIPHIYCDAPPLIEIACSDTHVNEVINHITSTLLSLVPFLFIILSYIYILASILRIRSSNGRRKAFSTCGSHITVVTIFIGTELLNYNRPVTGYSLEMDTLVSTMFCVITPMLNPLIYTLRNKEVKDALKKVLGFQRTT</sequence>
<evidence type="ECO:0000256" key="7">
    <source>
        <dbReference type="ARBA" id="ARBA00023040"/>
    </source>
</evidence>
<comment type="subcellular location">
    <subcellularLocation>
        <location evidence="1">Cell membrane</location>
        <topology evidence="1">Multi-pass membrane protein</topology>
    </subcellularLocation>
</comment>
<dbReference type="InterPro" id="IPR000276">
    <property type="entry name" value="GPCR_Rhodpsn"/>
</dbReference>
<dbReference type="Gene3D" id="1.20.1070.10">
    <property type="entry name" value="Rhodopsin 7-helix transmembrane proteins"/>
    <property type="match status" value="1"/>
</dbReference>
<feature type="transmembrane region" description="Helical" evidence="11">
    <location>
        <begin position="140"/>
        <end position="162"/>
    </location>
</feature>
<dbReference type="OrthoDB" id="6145535at2759"/>
<keyword evidence="8 11" id="KW-0472">Membrane</keyword>
<keyword evidence="7" id="KW-0297">G-protein coupled receptor</keyword>
<keyword evidence="14" id="KW-1185">Reference proteome</keyword>
<protein>
    <recommendedName>
        <fullName evidence="12">G-protein coupled receptors family 1 profile domain-containing protein</fullName>
    </recommendedName>
</protein>
<accession>A0A9Q0XV74</accession>
<reference evidence="13" key="1">
    <citation type="journal article" date="2023" name="DNA Res.">
        <title>Chromosome-level genome assembly of Phrynocephalus forsythii using third-generation DNA sequencing and Hi-C analysis.</title>
        <authorList>
            <person name="Qi Y."/>
            <person name="Zhao W."/>
            <person name="Zhao Y."/>
            <person name="Niu C."/>
            <person name="Cao S."/>
            <person name="Zhang Y."/>
        </authorList>
    </citation>
    <scope>NUCLEOTIDE SEQUENCE</scope>
    <source>
        <tissue evidence="13">Muscle</tissue>
    </source>
</reference>
<dbReference type="CDD" id="cd15231">
    <property type="entry name" value="7tmA_OR5V1-like"/>
    <property type="match status" value="1"/>
</dbReference>
<evidence type="ECO:0000259" key="12">
    <source>
        <dbReference type="PROSITE" id="PS50262"/>
    </source>
</evidence>